<evidence type="ECO:0000256" key="1">
    <source>
        <dbReference type="SAM" id="Phobius"/>
    </source>
</evidence>
<protein>
    <submittedName>
        <fullName evidence="2">PF06210 family protein</fullName>
    </submittedName>
</protein>
<accession>T0FXK9</accession>
<organism evidence="2 3">
    <name type="scientific">Leptospira alstonii serovar Pingchang str. 80-412</name>
    <dbReference type="NCBI Taxonomy" id="1218564"/>
    <lineage>
        <taxon>Bacteria</taxon>
        <taxon>Pseudomonadati</taxon>
        <taxon>Spirochaetota</taxon>
        <taxon>Spirochaetia</taxon>
        <taxon>Leptospirales</taxon>
        <taxon>Leptospiraceae</taxon>
        <taxon>Leptospira</taxon>
    </lineage>
</organism>
<dbReference type="Pfam" id="PF06210">
    <property type="entry name" value="DUF1003"/>
    <property type="match status" value="1"/>
</dbReference>
<dbReference type="Proteomes" id="UP000015445">
    <property type="component" value="Unassembled WGS sequence"/>
</dbReference>
<gene>
    <name evidence="2" type="ORF">LEP1GSC193_3203</name>
</gene>
<dbReference type="RefSeq" id="WP_021064663.1">
    <property type="nucleotide sequence ID" value="NZ_AOHD02000049.1"/>
</dbReference>
<evidence type="ECO:0000313" key="2">
    <source>
        <dbReference type="EMBL" id="EQA79351.1"/>
    </source>
</evidence>
<feature type="transmembrane region" description="Helical" evidence="1">
    <location>
        <begin position="115"/>
        <end position="137"/>
    </location>
</feature>
<keyword evidence="3" id="KW-1185">Reference proteome</keyword>
<dbReference type="PANTHER" id="PTHR41386">
    <property type="entry name" value="INTEGRAL MEMBRANE PROTEIN-RELATED"/>
    <property type="match status" value="1"/>
</dbReference>
<dbReference type="InterPro" id="IPR010406">
    <property type="entry name" value="DUF1003"/>
</dbReference>
<dbReference type="EMBL" id="AOHD02000049">
    <property type="protein sequence ID" value="EQA79351.1"/>
    <property type="molecule type" value="Genomic_DNA"/>
</dbReference>
<evidence type="ECO:0000313" key="3">
    <source>
        <dbReference type="Proteomes" id="UP000015445"/>
    </source>
</evidence>
<name>T0FXK9_9LEPT</name>
<feature type="transmembrane region" description="Helical" evidence="1">
    <location>
        <begin position="143"/>
        <end position="166"/>
    </location>
</feature>
<dbReference type="AlphaFoldDB" id="T0FXK9"/>
<keyword evidence="1" id="KW-0472">Membrane</keyword>
<sequence length="231" mass="26698">MNLIRCDICNQMYSKDKIVSSFAIRKEIETILKEKNFHWNSSSRVCFTDYNSARVNYVKKLMEQEIGSIQTLEQEVVNSVERSNLITSNNNEAYVEKLSIGDKISDMVAKFGGSWGFIISFFIVMIVWISGNAVILVKDPFDPYPFILLNLILSCLAALQAPVIMMSQNRQEAKDRIRSENDYKINLKAEIEIRTLHEKVDHLLLNQWSKMIEIQEIQMEILGEISSHLKK</sequence>
<dbReference type="PANTHER" id="PTHR41386:SF1">
    <property type="entry name" value="MEMBRANE PROTEIN"/>
    <property type="match status" value="1"/>
</dbReference>
<reference evidence="2" key="1">
    <citation type="submission" date="2013-05" db="EMBL/GenBank/DDBJ databases">
        <authorList>
            <person name="Harkins D.M."/>
            <person name="Durkin A.S."/>
            <person name="Brinkac L.M."/>
            <person name="Haft D.H."/>
            <person name="Selengut J.D."/>
            <person name="Sanka R."/>
            <person name="DePew J."/>
            <person name="Purushe J."/>
            <person name="Galloway R.L."/>
            <person name="Vinetz J.M."/>
            <person name="Sutton G.G."/>
            <person name="Nierman W.C."/>
            <person name="Fouts D.E."/>
        </authorList>
    </citation>
    <scope>NUCLEOTIDE SEQUENCE [LARGE SCALE GENOMIC DNA]</scope>
    <source>
        <strain evidence="2">80-412</strain>
    </source>
</reference>
<comment type="caution">
    <text evidence="2">The sequence shown here is derived from an EMBL/GenBank/DDBJ whole genome shotgun (WGS) entry which is preliminary data.</text>
</comment>
<dbReference type="STRING" id="28452.A0128_17530"/>
<keyword evidence="1" id="KW-0812">Transmembrane</keyword>
<keyword evidence="1" id="KW-1133">Transmembrane helix</keyword>
<proteinExistence type="predicted"/>